<evidence type="ECO:0008006" key="3">
    <source>
        <dbReference type="Google" id="ProtNLM"/>
    </source>
</evidence>
<protein>
    <recommendedName>
        <fullName evidence="3">Pyridoxamine 5'-phosphate oxidase</fullName>
    </recommendedName>
</protein>
<dbReference type="InterPro" id="IPR024747">
    <property type="entry name" value="Pyridox_Oxase-rel"/>
</dbReference>
<accession>A0A137ZR63</accession>
<dbReference type="Pfam" id="PF12900">
    <property type="entry name" value="Pyridox_ox_2"/>
    <property type="match status" value="1"/>
</dbReference>
<evidence type="ECO:0000313" key="2">
    <source>
        <dbReference type="Proteomes" id="UP000070409"/>
    </source>
</evidence>
<dbReference type="Proteomes" id="UP000070409">
    <property type="component" value="Unassembled WGS sequence"/>
</dbReference>
<name>A0A137ZR63_9ACTN</name>
<sequence>MLPAYEAWKHLRGTTIGRIVTTAPDGTVDVFPVSYTVHDGEILIPTRLGTKLRDLATHPETVFEADGSDPTAQCVWSVVVRARARIHPNPAELRHAEKVHLEPLVDLSANQLVVLVPTSVSGREYRTR</sequence>
<proteinExistence type="predicted"/>
<reference evidence="1 2" key="1">
    <citation type="submission" date="2016-02" db="EMBL/GenBank/DDBJ databases">
        <authorList>
            <person name="Teng J.L."/>
            <person name="Tang Y."/>
            <person name="Huang Y."/>
            <person name="Guo F."/>
            <person name="Wei W."/>
            <person name="Chen J.H."/>
            <person name="Wong S.Y."/>
            <person name="Lau S.K."/>
            <person name="Woo P.C."/>
        </authorList>
    </citation>
    <scope>NUCLEOTIDE SEQUENCE [LARGE SCALE GENOMIC DNA]</scope>
    <source>
        <strain evidence="1 2">JCM 13375</strain>
    </source>
</reference>
<dbReference type="SUPFAM" id="SSF50475">
    <property type="entry name" value="FMN-binding split barrel"/>
    <property type="match status" value="1"/>
</dbReference>
<dbReference type="InterPro" id="IPR012349">
    <property type="entry name" value="Split_barrel_FMN-bd"/>
</dbReference>
<dbReference type="EMBL" id="LSRE01000005">
    <property type="protein sequence ID" value="KXP00664.1"/>
    <property type="molecule type" value="Genomic_DNA"/>
</dbReference>
<dbReference type="Gene3D" id="2.30.110.10">
    <property type="entry name" value="Electron Transport, Fmn-binding Protein, Chain A"/>
    <property type="match status" value="1"/>
</dbReference>
<gene>
    <name evidence="1" type="ORF">AXK61_14655</name>
</gene>
<organism evidence="1 2">
    <name type="scientific">Tsukamurella pseudospumae</name>
    <dbReference type="NCBI Taxonomy" id="239498"/>
    <lineage>
        <taxon>Bacteria</taxon>
        <taxon>Bacillati</taxon>
        <taxon>Actinomycetota</taxon>
        <taxon>Actinomycetes</taxon>
        <taxon>Mycobacteriales</taxon>
        <taxon>Tsukamurellaceae</taxon>
        <taxon>Tsukamurella</taxon>
    </lineage>
</organism>
<evidence type="ECO:0000313" key="1">
    <source>
        <dbReference type="EMBL" id="KXP00664.1"/>
    </source>
</evidence>
<keyword evidence="2" id="KW-1185">Reference proteome</keyword>
<comment type="caution">
    <text evidence="1">The sequence shown here is derived from an EMBL/GenBank/DDBJ whole genome shotgun (WGS) entry which is preliminary data.</text>
</comment>